<dbReference type="Proteomes" id="UP000070373">
    <property type="component" value="Unassembled WGS sequence"/>
</dbReference>
<dbReference type="InterPro" id="IPR005502">
    <property type="entry name" value="Ribosyl_crysJ1"/>
</dbReference>
<keyword evidence="1" id="KW-0460">Magnesium</keyword>
<dbReference type="Gene3D" id="1.10.4080.10">
    <property type="entry name" value="ADP-ribosylation/Crystallin J1"/>
    <property type="match status" value="1"/>
</dbReference>
<name>A0A133UD32_9EURY</name>
<evidence type="ECO:0008006" key="4">
    <source>
        <dbReference type="Google" id="ProtNLM"/>
    </source>
</evidence>
<feature type="binding site" evidence="1">
    <location>
        <position position="391"/>
    </location>
    <ligand>
        <name>Mg(2+)</name>
        <dbReference type="ChEBI" id="CHEBI:18420"/>
        <label>1</label>
    </ligand>
</feature>
<comment type="caution">
    <text evidence="2">The sequence shown here is derived from an EMBL/GenBank/DDBJ whole genome shotgun (WGS) entry which is preliminary data.</text>
</comment>
<keyword evidence="1" id="KW-0479">Metal-binding</keyword>
<reference evidence="2 3" key="1">
    <citation type="journal article" date="2016" name="Sci. Rep.">
        <title>Metabolic traits of an uncultured archaeal lineage -MSBL1- from brine pools of the Red Sea.</title>
        <authorList>
            <person name="Mwirichia R."/>
            <person name="Alam I."/>
            <person name="Rashid M."/>
            <person name="Vinu M."/>
            <person name="Ba-Alawi W."/>
            <person name="Anthony Kamau A."/>
            <person name="Kamanda Ngugi D."/>
            <person name="Goker M."/>
            <person name="Klenk H.P."/>
            <person name="Bajic V."/>
            <person name="Stingl U."/>
        </authorList>
    </citation>
    <scope>NUCLEOTIDE SEQUENCE [LARGE SCALE GENOMIC DNA]</scope>
    <source>
        <strain evidence="2">SCGC-AAA259E17</strain>
    </source>
</reference>
<evidence type="ECO:0000313" key="3">
    <source>
        <dbReference type="Proteomes" id="UP000070373"/>
    </source>
</evidence>
<dbReference type="Pfam" id="PF03747">
    <property type="entry name" value="ADP_ribosyl_GH"/>
    <property type="match status" value="1"/>
</dbReference>
<protein>
    <recommendedName>
        <fullName evidence="4">Crystallin</fullName>
    </recommendedName>
</protein>
<sequence length="455" mass="51273">MEYSYTNIKAVLGHELAQKREEGCDVQEFEDELAHLTRSFGEEEWKKTSEISREIPKEKLENIYNKLTSLDSKMEDKEPSNLEEIIEKSPAKKSEVSVKKSELKDRIYGAWLGRCAGCLLGKPVEGFGGSNGKEKIEEYLKEVGEYPLRNYFPEIETEEFKIHPYNEEALRGNITHMPRDDDIDYPILNLNVLESSGKDFKSGDIAEFWLKNLPFKRVYTAERAAYKNLVSGISPLKSGRHFNPYREWIGAQIRGDVFGWVNPGKPEQAARMAYRDSILSHRKNGVYGEMFVAAALAAAMGLNAEDIDRVIDAGLSVIPQKSRLAEAIRNTVDWAREDKDWKETYDKVIEHYGQYHGVHTINNAAIVVLSLIHGEKDYEKSICTAVMCGHDTDCNGATVGSIVGALKGAETLPKKWIDPLDDRVESIVIGDTENKISDLAKRTLQIAQEGYPFGA</sequence>
<gene>
    <name evidence="2" type="ORF">AKJ64_04050</name>
</gene>
<dbReference type="InterPro" id="IPR050792">
    <property type="entry name" value="ADP-ribosylglycohydrolase"/>
</dbReference>
<dbReference type="EMBL" id="LHXN01000079">
    <property type="protein sequence ID" value="KXA92098.1"/>
    <property type="molecule type" value="Genomic_DNA"/>
</dbReference>
<keyword evidence="3" id="KW-1185">Reference proteome</keyword>
<dbReference type="SUPFAM" id="SSF101478">
    <property type="entry name" value="ADP-ribosylglycohydrolase"/>
    <property type="match status" value="1"/>
</dbReference>
<feature type="binding site" evidence="1">
    <location>
        <position position="393"/>
    </location>
    <ligand>
        <name>Mg(2+)</name>
        <dbReference type="ChEBI" id="CHEBI:18420"/>
        <label>1</label>
    </ligand>
</feature>
<evidence type="ECO:0000256" key="1">
    <source>
        <dbReference type="PIRSR" id="PIRSR605502-1"/>
    </source>
</evidence>
<dbReference type="PANTHER" id="PTHR16222:SF12">
    <property type="entry name" value="ADP-RIBOSYLGLYCOHYDROLASE-RELATED"/>
    <property type="match status" value="1"/>
</dbReference>
<dbReference type="PANTHER" id="PTHR16222">
    <property type="entry name" value="ADP-RIBOSYLGLYCOHYDROLASE"/>
    <property type="match status" value="1"/>
</dbReference>
<dbReference type="GO" id="GO:0046872">
    <property type="term" value="F:metal ion binding"/>
    <property type="evidence" value="ECO:0007669"/>
    <property type="project" value="UniProtKB-KW"/>
</dbReference>
<comment type="cofactor">
    <cofactor evidence="1">
        <name>Mg(2+)</name>
        <dbReference type="ChEBI" id="CHEBI:18420"/>
    </cofactor>
    <text evidence="1">Binds 2 magnesium ions per subunit.</text>
</comment>
<accession>A0A133UD32</accession>
<dbReference type="PATRIC" id="fig|1698263.3.peg.1222"/>
<proteinExistence type="predicted"/>
<dbReference type="InterPro" id="IPR036705">
    <property type="entry name" value="Ribosyl_crysJ1_sf"/>
</dbReference>
<organism evidence="2 3">
    <name type="scientific">candidate division MSBL1 archaeon SCGC-AAA259E17</name>
    <dbReference type="NCBI Taxonomy" id="1698263"/>
    <lineage>
        <taxon>Archaea</taxon>
        <taxon>Methanobacteriati</taxon>
        <taxon>Methanobacteriota</taxon>
        <taxon>candidate division MSBL1</taxon>
    </lineage>
</organism>
<dbReference type="AlphaFoldDB" id="A0A133UD32"/>
<evidence type="ECO:0000313" key="2">
    <source>
        <dbReference type="EMBL" id="KXA92098.1"/>
    </source>
</evidence>